<dbReference type="Pfam" id="PF00078">
    <property type="entry name" value="RVT_1"/>
    <property type="match status" value="1"/>
</dbReference>
<evidence type="ECO:0000313" key="2">
    <source>
        <dbReference type="EMBL" id="CAB3998121.1"/>
    </source>
</evidence>
<dbReference type="InterPro" id="IPR041588">
    <property type="entry name" value="Integrase_H2C2"/>
</dbReference>
<dbReference type="InterPro" id="IPR001584">
    <property type="entry name" value="Integrase_cat-core"/>
</dbReference>
<evidence type="ECO:0000256" key="1">
    <source>
        <dbReference type="SAM" id="MobiDB-lite"/>
    </source>
</evidence>
<sequence length="1227" mass="139174">MATGRINVAPMAPFDPMSDPNSLSQRWKTWKRRFETYLVALNVTEKKQKLLLYQAGQETQDIFDTLVDIGEDDDYDSAIAALDTFQLATCDFENIDKEVKSAIIQNCLSKRLRRDALLDSEVTLAKILAKGRAFELSESQATGIENALHSTHISDEVVEAVHPTTKHNNHRDKQHTSFHRQDFYTSSECRNCGGPWPHNNNICPAKGKSCLNCGKSNHFAKVCRSARKARVGQQENRRPSKKYHKNKVHKIYGKPSSSKSSSEDEFIFTLKPTCRDKTTPQVQISVNTTPINMVIDTGASIDIIDELAFNTLQKQRPIALQRSKTRIFAYGATNQLPVMGQFRATLECLTGATTTQVHVIKRNFGCLLSYQTASALGLIMLNVNNVKPEHEQLMKEYAHLFNGIGTLKNFEVKLHIDDTVPPVAQTPRRIPFHMRQKVDTLESDGIIEKVSDATPWVSPLVVIPKKDGEIRLCIDMRMANQAIQRERHPTPTVDDLIHKLNGATIFTKLDLRSGYHQLSLAEESRHITTFVTHKGLCRYKKLNFGTNSASEIFQHVISEQIRDIPNAINISDDIIIFGITQAEHDKALHEIFERFSLIGLTFNKDKCEFSQSQLTFFGFVFSGDGISPDPAKVSAIHNCPPPNSIKAVRSFLGMVTYCAKFIPNFSDLTEPLRELTRKNVPFCWTSRHAKSFNAVKAALTSATVMAYFDQTKETELITDASPFGLSAILTQKVPGSDQRNVVAYISRSLSDVERRYCQTEREALAIVWAIERLHIYLYGGHFTLITDCKPVELILNNPQSRPPARIERWNLRLQDYDFNVRYTKGLDNPSDFLSRHLPVNNTTDDRQFQTMADNYVCFLAQHAVPRAMTLPEIQQATMADSTLQILSNLITTELTLNEHDGIILRGSRIVLPESLTLKAVQIAHEGHQGLVKTKQLLREKVWYPGIDKLAKHTVDTCLLCQANGPNSHQEPLRMTTLPPQPWHTVNIDFCGPFLGGSYLLVIIDAYSRFPEVEIVSSTSAKSTILKLERIFATHDIPKVLKSDNGPPFQSHEFSLYLKELGIKHKPSSPLWPQGNGQAENFMKPLVKAVKSAHHENKDWKREMFKFLLNYRATPHSTTGKSPSELLYNRKIQTKLPQVTVENDSSLHQEVKERDERLKKNQKEYADSKRRVKCADIKKSDLVLVRQPKANKMSTKYDPIPYEVTNRHEDVHEEHEQYDGLRQNDPHT</sequence>
<dbReference type="Gene3D" id="3.30.70.270">
    <property type="match status" value="2"/>
</dbReference>
<dbReference type="Gene3D" id="3.30.420.10">
    <property type="entry name" value="Ribonuclease H-like superfamily/Ribonuclease H"/>
    <property type="match status" value="1"/>
</dbReference>
<dbReference type="PANTHER" id="PTHR37984">
    <property type="entry name" value="PROTEIN CBG26694"/>
    <property type="match status" value="1"/>
</dbReference>
<dbReference type="InterPro" id="IPR000477">
    <property type="entry name" value="RT_dom"/>
</dbReference>
<feature type="non-terminal residue" evidence="2">
    <location>
        <position position="1227"/>
    </location>
</feature>
<dbReference type="PROSITE" id="PS50878">
    <property type="entry name" value="RT_POL"/>
    <property type="match status" value="1"/>
</dbReference>
<feature type="region of interest" description="Disordered" evidence="1">
    <location>
        <begin position="229"/>
        <end position="263"/>
    </location>
</feature>
<dbReference type="Gene3D" id="3.10.10.10">
    <property type="entry name" value="HIV Type 1 Reverse Transcriptase, subunit A, domain 1"/>
    <property type="match status" value="1"/>
</dbReference>
<dbReference type="PROSITE" id="PS50994">
    <property type="entry name" value="INTEGRASE"/>
    <property type="match status" value="1"/>
</dbReference>
<dbReference type="CDD" id="cd09274">
    <property type="entry name" value="RNase_HI_RT_Ty3"/>
    <property type="match status" value="1"/>
</dbReference>
<dbReference type="OrthoDB" id="10060843at2759"/>
<proteinExistence type="predicted"/>
<accession>A0A6S7HUH5</accession>
<dbReference type="SUPFAM" id="SSF56672">
    <property type="entry name" value="DNA/RNA polymerases"/>
    <property type="match status" value="1"/>
</dbReference>
<dbReference type="GO" id="GO:0008270">
    <property type="term" value="F:zinc ion binding"/>
    <property type="evidence" value="ECO:0007669"/>
    <property type="project" value="InterPro"/>
</dbReference>
<dbReference type="InterPro" id="IPR043128">
    <property type="entry name" value="Rev_trsase/Diguanyl_cyclase"/>
</dbReference>
<dbReference type="Gene3D" id="1.10.340.70">
    <property type="match status" value="1"/>
</dbReference>
<protein>
    <submittedName>
        <fullName evidence="2">Uncharacterized protein K02A2.6-like</fullName>
    </submittedName>
</protein>
<dbReference type="EMBL" id="CACRXK020003271">
    <property type="protein sequence ID" value="CAB3998121.1"/>
    <property type="molecule type" value="Genomic_DNA"/>
</dbReference>
<dbReference type="GO" id="GO:0003676">
    <property type="term" value="F:nucleic acid binding"/>
    <property type="evidence" value="ECO:0007669"/>
    <property type="project" value="InterPro"/>
</dbReference>
<feature type="compositionally biased region" description="Basic and acidic residues" evidence="1">
    <location>
        <begin position="1204"/>
        <end position="1227"/>
    </location>
</feature>
<dbReference type="PANTHER" id="PTHR37984:SF11">
    <property type="entry name" value="INTEGRASE CATALYTIC DOMAIN-CONTAINING PROTEIN"/>
    <property type="match status" value="1"/>
</dbReference>
<organism evidence="2 3">
    <name type="scientific">Paramuricea clavata</name>
    <name type="common">Red gorgonian</name>
    <name type="synonym">Violescent sea-whip</name>
    <dbReference type="NCBI Taxonomy" id="317549"/>
    <lineage>
        <taxon>Eukaryota</taxon>
        <taxon>Metazoa</taxon>
        <taxon>Cnidaria</taxon>
        <taxon>Anthozoa</taxon>
        <taxon>Octocorallia</taxon>
        <taxon>Malacalcyonacea</taxon>
        <taxon>Plexauridae</taxon>
        <taxon>Paramuricea</taxon>
    </lineage>
</organism>
<dbReference type="Proteomes" id="UP001152795">
    <property type="component" value="Unassembled WGS sequence"/>
</dbReference>
<dbReference type="Pfam" id="PF00665">
    <property type="entry name" value="rve"/>
    <property type="match status" value="1"/>
</dbReference>
<dbReference type="InterPro" id="IPR036397">
    <property type="entry name" value="RNaseH_sf"/>
</dbReference>
<dbReference type="CDD" id="cd01647">
    <property type="entry name" value="RT_LTR"/>
    <property type="match status" value="1"/>
</dbReference>
<dbReference type="Gene3D" id="2.40.70.10">
    <property type="entry name" value="Acid Proteases"/>
    <property type="match status" value="1"/>
</dbReference>
<dbReference type="AlphaFoldDB" id="A0A6S7HUH5"/>
<dbReference type="Pfam" id="PF17921">
    <property type="entry name" value="Integrase_H2C2"/>
    <property type="match status" value="1"/>
</dbReference>
<dbReference type="SMART" id="SM00343">
    <property type="entry name" value="ZnF_C2HC"/>
    <property type="match status" value="2"/>
</dbReference>
<name>A0A6S7HUH5_PARCT</name>
<dbReference type="InterPro" id="IPR001878">
    <property type="entry name" value="Znf_CCHC"/>
</dbReference>
<dbReference type="InterPro" id="IPR021109">
    <property type="entry name" value="Peptidase_aspartic_dom_sf"/>
</dbReference>
<dbReference type="PROSITE" id="PS50158">
    <property type="entry name" value="ZF_CCHC"/>
    <property type="match status" value="1"/>
</dbReference>
<dbReference type="GO" id="GO:0015074">
    <property type="term" value="P:DNA integration"/>
    <property type="evidence" value="ECO:0007669"/>
    <property type="project" value="InterPro"/>
</dbReference>
<feature type="region of interest" description="Disordered" evidence="1">
    <location>
        <begin position="1142"/>
        <end position="1166"/>
    </location>
</feature>
<comment type="caution">
    <text evidence="2">The sequence shown here is derived from an EMBL/GenBank/DDBJ whole genome shotgun (WGS) entry which is preliminary data.</text>
</comment>
<dbReference type="SUPFAM" id="SSF53098">
    <property type="entry name" value="Ribonuclease H-like"/>
    <property type="match status" value="1"/>
</dbReference>
<dbReference type="InterPro" id="IPR012337">
    <property type="entry name" value="RNaseH-like_sf"/>
</dbReference>
<dbReference type="InterPro" id="IPR041577">
    <property type="entry name" value="RT_RNaseH_2"/>
</dbReference>
<dbReference type="InterPro" id="IPR050951">
    <property type="entry name" value="Retrovirus_Pol_polyprotein"/>
</dbReference>
<gene>
    <name evidence="2" type="ORF">PACLA_8A036478</name>
</gene>
<dbReference type="InterPro" id="IPR043502">
    <property type="entry name" value="DNA/RNA_pol_sf"/>
</dbReference>
<feature type="compositionally biased region" description="Basic residues" evidence="1">
    <location>
        <begin position="239"/>
        <end position="252"/>
    </location>
</feature>
<keyword evidence="3" id="KW-1185">Reference proteome</keyword>
<dbReference type="FunFam" id="3.30.70.270:FF:000026">
    <property type="entry name" value="Transposon Ty3-G Gag-Pol polyprotein"/>
    <property type="match status" value="1"/>
</dbReference>
<feature type="compositionally biased region" description="Basic and acidic residues" evidence="1">
    <location>
        <begin position="1144"/>
        <end position="1166"/>
    </location>
</feature>
<dbReference type="Pfam" id="PF17919">
    <property type="entry name" value="RT_RNaseH_2"/>
    <property type="match status" value="1"/>
</dbReference>
<feature type="region of interest" description="Disordered" evidence="1">
    <location>
        <begin position="1193"/>
        <end position="1227"/>
    </location>
</feature>
<evidence type="ECO:0000313" key="3">
    <source>
        <dbReference type="Proteomes" id="UP001152795"/>
    </source>
</evidence>
<dbReference type="FunFam" id="3.30.420.10:FF:000063">
    <property type="entry name" value="Retrovirus-related Pol polyprotein from transposon 297-like Protein"/>
    <property type="match status" value="1"/>
</dbReference>
<reference evidence="2" key="1">
    <citation type="submission" date="2020-04" db="EMBL/GenBank/DDBJ databases">
        <authorList>
            <person name="Alioto T."/>
            <person name="Alioto T."/>
            <person name="Gomez Garrido J."/>
        </authorList>
    </citation>
    <scope>NUCLEOTIDE SEQUENCE</scope>
    <source>
        <strain evidence="2">A484AB</strain>
    </source>
</reference>